<sequence length="26" mass="3108">MYFKLTLNVKFAILLLIFIRTEYLGS</sequence>
<keyword evidence="1" id="KW-0812">Transmembrane</keyword>
<evidence type="ECO:0000313" key="2">
    <source>
        <dbReference type="EnsemblMetazoa" id="Aqu2.1.24116_001"/>
    </source>
</evidence>
<dbReference type="EnsemblMetazoa" id="Aqu2.1.24116_001">
    <property type="protein sequence ID" value="Aqu2.1.24116_001"/>
    <property type="gene ID" value="Aqu2.1.24116"/>
</dbReference>
<feature type="transmembrane region" description="Helical" evidence="1">
    <location>
        <begin position="7"/>
        <end position="25"/>
    </location>
</feature>
<keyword evidence="1" id="KW-0472">Membrane</keyword>
<keyword evidence="1" id="KW-1133">Transmembrane helix</keyword>
<evidence type="ECO:0000256" key="1">
    <source>
        <dbReference type="SAM" id="Phobius"/>
    </source>
</evidence>
<accession>A0A1X7U9H8</accession>
<dbReference type="InParanoid" id="A0A1X7U9H8"/>
<name>A0A1X7U9H8_AMPQE</name>
<organism evidence="2">
    <name type="scientific">Amphimedon queenslandica</name>
    <name type="common">Sponge</name>
    <dbReference type="NCBI Taxonomy" id="400682"/>
    <lineage>
        <taxon>Eukaryota</taxon>
        <taxon>Metazoa</taxon>
        <taxon>Porifera</taxon>
        <taxon>Demospongiae</taxon>
        <taxon>Heteroscleromorpha</taxon>
        <taxon>Haplosclerida</taxon>
        <taxon>Niphatidae</taxon>
        <taxon>Amphimedon</taxon>
    </lineage>
</organism>
<protein>
    <submittedName>
        <fullName evidence="2">Uncharacterized protein</fullName>
    </submittedName>
</protein>
<reference evidence="2" key="1">
    <citation type="submission" date="2017-05" db="UniProtKB">
        <authorList>
            <consortium name="EnsemblMetazoa"/>
        </authorList>
    </citation>
    <scope>IDENTIFICATION</scope>
</reference>
<proteinExistence type="predicted"/>
<dbReference type="AlphaFoldDB" id="A0A1X7U9H8"/>